<evidence type="ECO:0000256" key="3">
    <source>
        <dbReference type="SAM" id="Phobius"/>
    </source>
</evidence>
<dbReference type="PANTHER" id="PTHR32385">
    <property type="entry name" value="MANNOSYL PHOSPHORYLINOSITOL CERAMIDE SYNTHASE"/>
    <property type="match status" value="1"/>
</dbReference>
<dbReference type="InterPro" id="IPR007577">
    <property type="entry name" value="GlycoTrfase_DXD_sugar-bd_CS"/>
</dbReference>
<feature type="transmembrane region" description="Helical" evidence="3">
    <location>
        <begin position="12"/>
        <end position="32"/>
    </location>
</feature>
<name>A0A8H2X1C2_9AGAM</name>
<dbReference type="AlphaFoldDB" id="A0A8H2X1C2"/>
<dbReference type="InterPro" id="IPR051706">
    <property type="entry name" value="Glycosyltransferase_domain"/>
</dbReference>
<dbReference type="Gene3D" id="3.90.550.20">
    <property type="match status" value="1"/>
</dbReference>
<comment type="caution">
    <text evidence="4">The sequence shown here is derived from an EMBL/GenBank/DDBJ whole genome shotgun (WGS) entry which is preliminary data.</text>
</comment>
<accession>A0A8H2X1C2</accession>
<proteinExistence type="inferred from homology"/>
<comment type="similarity">
    <text evidence="1">Belongs to the glycosyltransferase 32 family.</text>
</comment>
<keyword evidence="3" id="KW-1133">Transmembrane helix</keyword>
<dbReference type="InterPro" id="IPR029044">
    <property type="entry name" value="Nucleotide-diphossugar_trans"/>
</dbReference>
<dbReference type="Pfam" id="PF04488">
    <property type="entry name" value="Gly_transf_sug"/>
    <property type="match status" value="1"/>
</dbReference>
<evidence type="ECO:0000256" key="2">
    <source>
        <dbReference type="ARBA" id="ARBA00022679"/>
    </source>
</evidence>
<dbReference type="GO" id="GO:0016020">
    <property type="term" value="C:membrane"/>
    <property type="evidence" value="ECO:0007669"/>
    <property type="project" value="GOC"/>
</dbReference>
<reference evidence="4" key="1">
    <citation type="submission" date="2021-01" db="EMBL/GenBank/DDBJ databases">
        <authorList>
            <person name="Kaushik A."/>
        </authorList>
    </citation>
    <scope>NUCLEOTIDE SEQUENCE</scope>
    <source>
        <strain evidence="4">AG6-10EEA</strain>
    </source>
</reference>
<dbReference type="SUPFAM" id="SSF53448">
    <property type="entry name" value="Nucleotide-diphospho-sugar transferases"/>
    <property type="match status" value="1"/>
</dbReference>
<evidence type="ECO:0000256" key="1">
    <source>
        <dbReference type="ARBA" id="ARBA00009003"/>
    </source>
</evidence>
<dbReference type="Proteomes" id="UP000663853">
    <property type="component" value="Unassembled WGS sequence"/>
</dbReference>
<gene>
    <name evidence="4" type="ORF">RDB_LOCUS2452</name>
</gene>
<protein>
    <submittedName>
        <fullName evidence="4">Uncharacterized protein</fullName>
    </submittedName>
</protein>
<sequence>MRIVRLSTRAHGRIVVSAIAISLGVLAILEFATPPLRNTICRSMYPQHASDTPYTRELAPYVNASSLISHFLAIRDGRTVSPSIIPGQILHQSWKTQDVPPVYRSLVKSWRSTYSNWTYVLWDNGGNRALVETFYPEWLSAYDALPSEIYRADFTRNLHTFGGIYADLDSEAVSPLDALLEAQKHADASTAFLGTMETSSHDLHGIPNAFMASSAPGHPLWLVAAQGTVDWSRARSWDSSASVPGPEYVSGPVSLRRSIMNYSPSVLESTSMGASNGYSTSSEPVAPVILFSPEVIYPFTWDRPRPHILTATQDCVCWMAMSTFNPGICKRMTGAQWVINYWKHNW</sequence>
<keyword evidence="3" id="KW-0812">Transmembrane</keyword>
<keyword evidence="3" id="KW-0472">Membrane</keyword>
<keyword evidence="2" id="KW-0808">Transferase</keyword>
<evidence type="ECO:0000313" key="5">
    <source>
        <dbReference type="Proteomes" id="UP000663853"/>
    </source>
</evidence>
<dbReference type="GO" id="GO:0000030">
    <property type="term" value="F:mannosyltransferase activity"/>
    <property type="evidence" value="ECO:0007669"/>
    <property type="project" value="TreeGrafter"/>
</dbReference>
<dbReference type="GO" id="GO:0051999">
    <property type="term" value="P:mannosyl-inositol phosphorylceramide biosynthetic process"/>
    <property type="evidence" value="ECO:0007669"/>
    <property type="project" value="TreeGrafter"/>
</dbReference>
<organism evidence="4 5">
    <name type="scientific">Rhizoctonia solani</name>
    <dbReference type="NCBI Taxonomy" id="456999"/>
    <lineage>
        <taxon>Eukaryota</taxon>
        <taxon>Fungi</taxon>
        <taxon>Dikarya</taxon>
        <taxon>Basidiomycota</taxon>
        <taxon>Agaricomycotina</taxon>
        <taxon>Agaricomycetes</taxon>
        <taxon>Cantharellales</taxon>
        <taxon>Ceratobasidiaceae</taxon>
        <taxon>Rhizoctonia</taxon>
    </lineage>
</organism>
<dbReference type="EMBL" id="CAJMXA010000036">
    <property type="protein sequence ID" value="CAE6412623.1"/>
    <property type="molecule type" value="Genomic_DNA"/>
</dbReference>
<evidence type="ECO:0000313" key="4">
    <source>
        <dbReference type="EMBL" id="CAE6412623.1"/>
    </source>
</evidence>
<dbReference type="PANTHER" id="PTHR32385:SF23">
    <property type="entry name" value="NUCLEOTIDE-DIPHOSPHO-SUGAR TRANSFERASE"/>
    <property type="match status" value="1"/>
</dbReference>